<proteinExistence type="predicted"/>
<name>A0ACC1DJ86_9NEOP</name>
<protein>
    <submittedName>
        <fullName evidence="1">Uncharacterized protein</fullName>
    </submittedName>
</protein>
<dbReference type="EMBL" id="CM034387">
    <property type="protein sequence ID" value="KAJ0183789.1"/>
    <property type="molecule type" value="Genomic_DNA"/>
</dbReference>
<accession>A0ACC1DJ86</accession>
<keyword evidence="2" id="KW-1185">Reference proteome</keyword>
<evidence type="ECO:0000313" key="2">
    <source>
        <dbReference type="Proteomes" id="UP000824533"/>
    </source>
</evidence>
<gene>
    <name evidence="1" type="ORF">K1T71_000212</name>
</gene>
<evidence type="ECO:0000313" key="1">
    <source>
        <dbReference type="EMBL" id="KAJ0183789.1"/>
    </source>
</evidence>
<organism evidence="1 2">
    <name type="scientific">Dendrolimus kikuchii</name>
    <dbReference type="NCBI Taxonomy" id="765133"/>
    <lineage>
        <taxon>Eukaryota</taxon>
        <taxon>Metazoa</taxon>
        <taxon>Ecdysozoa</taxon>
        <taxon>Arthropoda</taxon>
        <taxon>Hexapoda</taxon>
        <taxon>Insecta</taxon>
        <taxon>Pterygota</taxon>
        <taxon>Neoptera</taxon>
        <taxon>Endopterygota</taxon>
        <taxon>Lepidoptera</taxon>
        <taxon>Glossata</taxon>
        <taxon>Ditrysia</taxon>
        <taxon>Bombycoidea</taxon>
        <taxon>Lasiocampidae</taxon>
        <taxon>Dendrolimus</taxon>
    </lineage>
</organism>
<comment type="caution">
    <text evidence="1">The sequence shown here is derived from an EMBL/GenBank/DDBJ whole genome shotgun (WGS) entry which is preliminary data.</text>
</comment>
<sequence length="302" mass="32263">MFKSHWFIITIVTAAVTAGSFTKFENLEENYLDEEEFALAANQSEREGKLLFPFISIVRFANTECASSSAMTGTCLARRECNNLNGTSTGYCASRRGSSKRPIAYPVGLHLPSYGFQKCSRPALIQLGCDCPGIAPNGCLQYYTGTSGTINSFNYGTAANTALSTSQVTGTRQIVNLNYGICIRMEAGYCAIQYAQTSNEYSFTVTGDVEGADDTVLGTDVGAENDGDCTTDFVVIPNPYEVSNGDAIDTDRFCGIGFVTVQTGAKPFVLYVVTDGSEGATASTSPDVANRGFSLTYTQVAC</sequence>
<reference evidence="1 2" key="1">
    <citation type="journal article" date="2021" name="Front. Genet.">
        <title>Chromosome-Level Genome Assembly Reveals Significant Gene Expansion in the Toll and IMD Signaling Pathways of Dendrolimus kikuchii.</title>
        <authorList>
            <person name="Zhou J."/>
            <person name="Wu P."/>
            <person name="Xiong Z."/>
            <person name="Liu N."/>
            <person name="Zhao N."/>
            <person name="Ji M."/>
            <person name="Qiu Y."/>
            <person name="Yang B."/>
        </authorList>
    </citation>
    <scope>NUCLEOTIDE SEQUENCE [LARGE SCALE GENOMIC DNA]</scope>
    <source>
        <strain evidence="1">Ann1</strain>
    </source>
</reference>
<dbReference type="Proteomes" id="UP000824533">
    <property type="component" value="Linkage Group LG01"/>
</dbReference>